<dbReference type="InterPro" id="IPR026590">
    <property type="entry name" value="Ssirtuin_cat_dom"/>
</dbReference>
<keyword evidence="3" id="KW-0496">Mitochondrion</keyword>
<dbReference type="InterPro" id="IPR029035">
    <property type="entry name" value="DHS-like_NAD/FAD-binding_dom"/>
</dbReference>
<dbReference type="GO" id="GO:0004386">
    <property type="term" value="F:helicase activity"/>
    <property type="evidence" value="ECO:0007669"/>
    <property type="project" value="UniProtKB-KW"/>
</dbReference>
<evidence type="ECO:0000313" key="7">
    <source>
        <dbReference type="EMBL" id="CUA73439.1"/>
    </source>
</evidence>
<feature type="active site" description="Proton acceptor" evidence="4">
    <location>
        <position position="82"/>
    </location>
</feature>
<dbReference type="GO" id="GO:0005739">
    <property type="term" value="C:mitochondrion"/>
    <property type="evidence" value="ECO:0007669"/>
    <property type="project" value="UniProtKB-SubCell"/>
</dbReference>
<protein>
    <submittedName>
        <fullName evidence="7">Helicase domain-containing protein</fullName>
    </submittedName>
</protein>
<dbReference type="GO" id="GO:0046872">
    <property type="term" value="F:metal ion binding"/>
    <property type="evidence" value="ECO:0007669"/>
    <property type="project" value="UniProtKB-KW"/>
</dbReference>
<comment type="subcellular location">
    <subcellularLocation>
        <location evidence="1">Mitochondrion</location>
    </subcellularLocation>
</comment>
<evidence type="ECO:0000256" key="4">
    <source>
        <dbReference type="PROSITE-ProRule" id="PRU00236"/>
    </source>
</evidence>
<dbReference type="Gene3D" id="3.40.50.1220">
    <property type="entry name" value="TPP-binding domain"/>
    <property type="match status" value="1"/>
</dbReference>
<dbReference type="EMBL" id="CYGV01001381">
    <property type="protein sequence ID" value="CUA73439.1"/>
    <property type="molecule type" value="Genomic_DNA"/>
</dbReference>
<keyword evidence="8" id="KW-1185">Reference proteome</keyword>
<keyword evidence="4" id="KW-0862">Zinc</keyword>
<sequence length="1169" mass="131133">MVKDCSLYERDLVQLAEDQLASYNMVMAARRIQARSAPTNALHQYFHRLLQEKRVIKYLTTSFDGLEAVKKRAAEVKVVRMHGDNRILRCCTPGCLGVKEKDVEGLDSPLLTGATLPCLECTQQADRPDTARRAVPMASSYYLRPAVQGSFGIDMLPGGKLRSKVVSSAASVDLLLIADISFQPDEIIDLAREIAEQVHGRYGGVVYIGPEAIRGRTTKYFIDFHLKMDVDECVQKILTVMDSLQDTDNSSRSSVDPDNDKCDLWFEIVNHELEALVSKQEPEDTAPGCYLCNLGLEECLLLCQRCGDYLCFTGPYPTSQTSPCVVLQVFRDDVDRPALQEDVDNFSCVHCWNHAEEGPYPHYVRPAPWISLRDRGQPAPRMVMVIYFLDQFWPQAKHLRDHVAGKWVSRGWSCHIEPVRLETLPEQGTILPNLSWEPNSYNIYIIYITHGISASKTYQVSPTTSYLPEEFIEHTLAPARNLVERARHSLAFLACCGHPFRSPQRVWNLQLWLNRSNLVDTIIGCLNEKFTPAFFVCFLGKLTTDTADDLVSAKDALECWLSDDIAVSHTDLVFLEKFAPPAMWLFSPFNSRPLGKELPHLLAACKCKREQEARGRQEAKDRKVWKVSHNAAHGACLNEVEVKISCSLSNHRLFTLIEMLPEAVGHLAAVLNPSERPISGTLYQQIQLFKQNLDAALVDQEKGTEYHHYCYYILPDNSDEELVEVFAKHHALLKATKQELKVRKKRISLATRNRKLRQLAIDAGLEFVGHTKEFEPHVDVYCMEANTHEKLDARKMLIRGIEDTGGQPEKPSGASLESVDPQRSVPPPAKDNPFGAGYVDTENVLRDKTFKILDHGTVYGFARAPDGTYSMVFAVQFKSHESLGDVEKEAVDVFVDFLPKAAAHAYEVTVNGAQNVGRKRVGHLYSVGWRPGTTRGEMVAVYAAQNVEDKHDPSHYIDLYDSQELVNSAWIVMQESLSPRAVLTTIDTLADTAVPMFGSQSSDIASHGPSLGSNMAASRHDQQGAGFANKMHVDRDMDSLPEYYGKVFAFGQWIHVDKEGRLVEKERIKQAIPDGLFVIPGYKVAFDLGAATVIKAIWRGGMDMHGTTSSTVDLKQGITRWGMSIQTNRGLNQRMRSGKGAIFGVHERLRQYYHILSGQASNEDEDDNT</sequence>
<reference evidence="7 8" key="1">
    <citation type="submission" date="2015-07" db="EMBL/GenBank/DDBJ databases">
        <authorList>
            <person name="Noorani M."/>
        </authorList>
    </citation>
    <scope>NUCLEOTIDE SEQUENCE [LARGE SCALE GENOMIC DNA]</scope>
    <source>
        <strain evidence="7">BBA 69670</strain>
    </source>
</reference>
<accession>A0A0K6G4Y7</accession>
<dbReference type="SUPFAM" id="SSF52467">
    <property type="entry name" value="DHS-like NAD/FAD-binding domain"/>
    <property type="match status" value="1"/>
</dbReference>
<keyword evidence="7" id="KW-0378">Hydrolase</keyword>
<evidence type="ECO:0000259" key="6">
    <source>
        <dbReference type="PROSITE" id="PS50305"/>
    </source>
</evidence>
<keyword evidence="7" id="KW-0547">Nucleotide-binding</keyword>
<dbReference type="Proteomes" id="UP000044841">
    <property type="component" value="Unassembled WGS sequence"/>
</dbReference>
<dbReference type="InterPro" id="IPR046798">
    <property type="entry name" value="2OG-FeII_Oxy_6"/>
</dbReference>
<organism evidence="7 8">
    <name type="scientific">Rhizoctonia solani</name>
    <dbReference type="NCBI Taxonomy" id="456999"/>
    <lineage>
        <taxon>Eukaryota</taxon>
        <taxon>Fungi</taxon>
        <taxon>Dikarya</taxon>
        <taxon>Basidiomycota</taxon>
        <taxon>Agaricomycotina</taxon>
        <taxon>Agaricomycetes</taxon>
        <taxon>Cantharellales</taxon>
        <taxon>Ceratobasidiaceae</taxon>
        <taxon>Rhizoctonia</taxon>
    </lineage>
</organism>
<keyword evidence="7" id="KW-0347">Helicase</keyword>
<feature type="binding site" evidence="4">
    <location>
        <position position="95"/>
    </location>
    <ligand>
        <name>Zn(2+)</name>
        <dbReference type="ChEBI" id="CHEBI:29105"/>
    </ligand>
</feature>
<dbReference type="PROSITE" id="PS50305">
    <property type="entry name" value="SIRTUIN"/>
    <property type="match status" value="1"/>
</dbReference>
<feature type="domain" description="Deacetylase sirtuin-type" evidence="6">
    <location>
        <begin position="1"/>
        <end position="247"/>
    </location>
</feature>
<feature type="binding site" evidence="4">
    <location>
        <position position="118"/>
    </location>
    <ligand>
        <name>Zn(2+)</name>
        <dbReference type="ChEBI" id="CHEBI:29105"/>
    </ligand>
</feature>
<keyword evidence="4" id="KW-0479">Metal-binding</keyword>
<evidence type="ECO:0000256" key="5">
    <source>
        <dbReference type="SAM" id="MobiDB-lite"/>
    </source>
</evidence>
<evidence type="ECO:0000313" key="8">
    <source>
        <dbReference type="Proteomes" id="UP000044841"/>
    </source>
</evidence>
<dbReference type="Pfam" id="PF20515">
    <property type="entry name" value="2OG-FeII_Oxy_6"/>
    <property type="match status" value="1"/>
</dbReference>
<feature type="binding site" evidence="4">
    <location>
        <position position="90"/>
    </location>
    <ligand>
        <name>Zn(2+)</name>
        <dbReference type="ChEBI" id="CHEBI:29105"/>
    </ligand>
</feature>
<keyword evidence="2" id="KW-0520">NAD</keyword>
<evidence type="ECO:0000256" key="2">
    <source>
        <dbReference type="ARBA" id="ARBA00023027"/>
    </source>
</evidence>
<gene>
    <name evidence="7" type="primary">cobN</name>
    <name evidence="7" type="ORF">RSOLAG22IIIB_10784</name>
</gene>
<proteinExistence type="predicted"/>
<feature type="binding site" evidence="4">
    <location>
        <position position="121"/>
    </location>
    <ligand>
        <name>Zn(2+)</name>
        <dbReference type="ChEBI" id="CHEBI:29105"/>
    </ligand>
</feature>
<name>A0A0K6G4Y7_9AGAM</name>
<dbReference type="AlphaFoldDB" id="A0A0K6G4Y7"/>
<evidence type="ECO:0000256" key="1">
    <source>
        <dbReference type="ARBA" id="ARBA00004173"/>
    </source>
</evidence>
<feature type="region of interest" description="Disordered" evidence="5">
    <location>
        <begin position="802"/>
        <end position="837"/>
    </location>
</feature>
<keyword evidence="7" id="KW-0067">ATP-binding</keyword>
<evidence type="ECO:0000256" key="3">
    <source>
        <dbReference type="ARBA" id="ARBA00023128"/>
    </source>
</evidence>